<dbReference type="PROSITE" id="PS01031">
    <property type="entry name" value="SHSP"/>
    <property type="match status" value="1"/>
</dbReference>
<accession>A0A645AFB6</accession>
<proteinExistence type="predicted"/>
<dbReference type="InterPro" id="IPR002068">
    <property type="entry name" value="A-crystallin/Hsp20_dom"/>
</dbReference>
<dbReference type="CDD" id="cd06464">
    <property type="entry name" value="ACD_sHsps-like"/>
    <property type="match status" value="1"/>
</dbReference>
<dbReference type="Gene3D" id="2.60.40.790">
    <property type="match status" value="1"/>
</dbReference>
<keyword evidence="2" id="KW-0346">Stress response</keyword>
<dbReference type="InterPro" id="IPR031107">
    <property type="entry name" value="Small_HSP"/>
</dbReference>
<dbReference type="PANTHER" id="PTHR11527">
    <property type="entry name" value="HEAT-SHOCK PROTEIN 20 FAMILY MEMBER"/>
    <property type="match status" value="1"/>
</dbReference>
<reference evidence="2" key="1">
    <citation type="submission" date="2019-08" db="EMBL/GenBank/DDBJ databases">
        <authorList>
            <person name="Kucharzyk K."/>
            <person name="Murdoch R.W."/>
            <person name="Higgins S."/>
            <person name="Loffler F."/>
        </authorList>
    </citation>
    <scope>NUCLEOTIDE SEQUENCE</scope>
</reference>
<dbReference type="AlphaFoldDB" id="A0A645AFB6"/>
<dbReference type="InterPro" id="IPR008978">
    <property type="entry name" value="HSP20-like_chaperone"/>
</dbReference>
<evidence type="ECO:0000313" key="2">
    <source>
        <dbReference type="EMBL" id="MPM51895.1"/>
    </source>
</evidence>
<protein>
    <submittedName>
        <fullName evidence="2">18 kDa heat shock protein</fullName>
    </submittedName>
</protein>
<feature type="domain" description="SHSP" evidence="1">
    <location>
        <begin position="22"/>
        <end position="142"/>
    </location>
</feature>
<sequence length="154" mass="17364">MSTVYNPFRDMDRVFTQLARTAATEARTMPMDLYRDGDEFVVKIDLPGVDPDSIDIDVDDRTLSVRAEREQEEIHSDDENHRWVSRERSYGSYARQLTLGQGLNVGEITADYADGVLTLKIPVAEEAKPRKVKVNKGKVPVEVESAAEPEPIQN</sequence>
<dbReference type="EMBL" id="VSSQ01013620">
    <property type="protein sequence ID" value="MPM51895.1"/>
    <property type="molecule type" value="Genomic_DNA"/>
</dbReference>
<evidence type="ECO:0000259" key="1">
    <source>
        <dbReference type="PROSITE" id="PS01031"/>
    </source>
</evidence>
<dbReference type="Pfam" id="PF00011">
    <property type="entry name" value="HSP20"/>
    <property type="match status" value="1"/>
</dbReference>
<dbReference type="SUPFAM" id="SSF49764">
    <property type="entry name" value="HSP20-like chaperones"/>
    <property type="match status" value="1"/>
</dbReference>
<gene>
    <name evidence="2" type="ORF">SDC9_98646</name>
</gene>
<comment type="caution">
    <text evidence="2">The sequence shown here is derived from an EMBL/GenBank/DDBJ whole genome shotgun (WGS) entry which is preliminary data.</text>
</comment>
<organism evidence="2">
    <name type="scientific">bioreactor metagenome</name>
    <dbReference type="NCBI Taxonomy" id="1076179"/>
    <lineage>
        <taxon>unclassified sequences</taxon>
        <taxon>metagenomes</taxon>
        <taxon>ecological metagenomes</taxon>
    </lineage>
</organism>
<name>A0A645AFB6_9ZZZZ</name>